<keyword evidence="2 4" id="KW-0378">Hydrolase</keyword>
<dbReference type="InterPro" id="IPR029069">
    <property type="entry name" value="HotDog_dom_sf"/>
</dbReference>
<feature type="region of interest" description="Disordered" evidence="3">
    <location>
        <begin position="130"/>
        <end position="163"/>
    </location>
</feature>
<dbReference type="InterPro" id="IPR050563">
    <property type="entry name" value="4-hydroxybenzoyl-CoA_TE"/>
</dbReference>
<protein>
    <submittedName>
        <fullName evidence="4">Acyl-CoA thioesterase</fullName>
        <ecNumber evidence="4">3.1.2.-</ecNumber>
    </submittedName>
</protein>
<organism evidence="4 5">
    <name type="scientific">Nesterenkonia aerolata</name>
    <dbReference type="NCBI Taxonomy" id="3074079"/>
    <lineage>
        <taxon>Bacteria</taxon>
        <taxon>Bacillati</taxon>
        <taxon>Actinomycetota</taxon>
        <taxon>Actinomycetes</taxon>
        <taxon>Micrococcales</taxon>
        <taxon>Micrococcaceae</taxon>
        <taxon>Nesterenkonia</taxon>
    </lineage>
</organism>
<dbReference type="GO" id="GO:0016787">
    <property type="term" value="F:hydrolase activity"/>
    <property type="evidence" value="ECO:0007669"/>
    <property type="project" value="UniProtKB-KW"/>
</dbReference>
<gene>
    <name evidence="4" type="ORF">RIL96_02595</name>
</gene>
<dbReference type="PANTHER" id="PTHR31793:SF27">
    <property type="entry name" value="NOVEL THIOESTERASE SUPERFAMILY DOMAIN AND SAPOSIN A-TYPE DOMAIN CONTAINING PROTEIN (0610012H03RIK)"/>
    <property type="match status" value="1"/>
</dbReference>
<feature type="compositionally biased region" description="Basic and acidic residues" evidence="3">
    <location>
        <begin position="130"/>
        <end position="141"/>
    </location>
</feature>
<dbReference type="Gene3D" id="3.10.129.10">
    <property type="entry name" value="Hotdog Thioesterase"/>
    <property type="match status" value="1"/>
</dbReference>
<dbReference type="Pfam" id="PF13279">
    <property type="entry name" value="4HBT_2"/>
    <property type="match status" value="1"/>
</dbReference>
<dbReference type="SUPFAM" id="SSF54637">
    <property type="entry name" value="Thioesterase/thiol ester dehydrase-isomerase"/>
    <property type="match status" value="1"/>
</dbReference>
<name>A0ABU2DPS6_9MICC</name>
<evidence type="ECO:0000256" key="1">
    <source>
        <dbReference type="ARBA" id="ARBA00005953"/>
    </source>
</evidence>
<dbReference type="EMBL" id="JAVKGR010000002">
    <property type="protein sequence ID" value="MDR8018458.1"/>
    <property type="molecule type" value="Genomic_DNA"/>
</dbReference>
<evidence type="ECO:0000256" key="3">
    <source>
        <dbReference type="SAM" id="MobiDB-lite"/>
    </source>
</evidence>
<evidence type="ECO:0000313" key="4">
    <source>
        <dbReference type="EMBL" id="MDR8018458.1"/>
    </source>
</evidence>
<dbReference type="EC" id="3.1.2.-" evidence="4"/>
<proteinExistence type="inferred from homology"/>
<sequence>MTNERIFSCDLQVRWSDQDLNGHVNNARLITLIEEVRLRAMVAWGLAPPGSSGPRVVRALEVMFDREVHFGAPVLSRAWITAIGRTSFTVRHELRQADELCLRADAVIVNLDPQTGRPAGLEEPLRTVLDDHLISADESHPDSPGTRRTGSPDTPESRHTGKQ</sequence>
<dbReference type="Proteomes" id="UP001251870">
    <property type="component" value="Unassembled WGS sequence"/>
</dbReference>
<dbReference type="RefSeq" id="WP_310547454.1">
    <property type="nucleotide sequence ID" value="NZ_JAVKGR010000002.1"/>
</dbReference>
<keyword evidence="5" id="KW-1185">Reference proteome</keyword>
<evidence type="ECO:0000256" key="2">
    <source>
        <dbReference type="ARBA" id="ARBA00022801"/>
    </source>
</evidence>
<dbReference type="CDD" id="cd00586">
    <property type="entry name" value="4HBT"/>
    <property type="match status" value="1"/>
</dbReference>
<comment type="caution">
    <text evidence="4">The sequence shown here is derived from an EMBL/GenBank/DDBJ whole genome shotgun (WGS) entry which is preliminary data.</text>
</comment>
<reference evidence="4 5" key="1">
    <citation type="submission" date="2023-09" db="EMBL/GenBank/DDBJ databases">
        <title>Description of three actinobacteria isolated from air of manufacturing shop in a pharmaceutical factory.</title>
        <authorList>
            <person name="Zhang D.-F."/>
        </authorList>
    </citation>
    <scope>NUCLEOTIDE SEQUENCE [LARGE SCALE GENOMIC DNA]</scope>
    <source>
        <strain evidence="4 5">LY-0111</strain>
    </source>
</reference>
<evidence type="ECO:0000313" key="5">
    <source>
        <dbReference type="Proteomes" id="UP001251870"/>
    </source>
</evidence>
<accession>A0ABU2DPS6</accession>
<comment type="similarity">
    <text evidence="1">Belongs to the 4-hydroxybenzoyl-CoA thioesterase family.</text>
</comment>
<dbReference type="PANTHER" id="PTHR31793">
    <property type="entry name" value="4-HYDROXYBENZOYL-COA THIOESTERASE FAMILY MEMBER"/>
    <property type="match status" value="1"/>
</dbReference>